<dbReference type="EMBL" id="MU853337">
    <property type="protein sequence ID" value="KAK4114398.1"/>
    <property type="molecule type" value="Genomic_DNA"/>
</dbReference>
<dbReference type="AlphaFoldDB" id="A0AAN6YUV9"/>
<gene>
    <name evidence="1" type="ORF">N656DRAFT_767368</name>
</gene>
<dbReference type="Proteomes" id="UP001302812">
    <property type="component" value="Unassembled WGS sequence"/>
</dbReference>
<protein>
    <submittedName>
        <fullName evidence="1">Uncharacterized protein</fullName>
    </submittedName>
</protein>
<comment type="caution">
    <text evidence="1">The sequence shown here is derived from an EMBL/GenBank/DDBJ whole genome shotgun (WGS) entry which is preliminary data.</text>
</comment>
<evidence type="ECO:0000313" key="2">
    <source>
        <dbReference type="Proteomes" id="UP001302812"/>
    </source>
</evidence>
<proteinExistence type="predicted"/>
<accession>A0AAN6YUV9</accession>
<organism evidence="1 2">
    <name type="scientific">Canariomyces notabilis</name>
    <dbReference type="NCBI Taxonomy" id="2074819"/>
    <lineage>
        <taxon>Eukaryota</taxon>
        <taxon>Fungi</taxon>
        <taxon>Dikarya</taxon>
        <taxon>Ascomycota</taxon>
        <taxon>Pezizomycotina</taxon>
        <taxon>Sordariomycetes</taxon>
        <taxon>Sordariomycetidae</taxon>
        <taxon>Sordariales</taxon>
        <taxon>Chaetomiaceae</taxon>
        <taxon>Canariomyces</taxon>
    </lineage>
</organism>
<reference evidence="1" key="1">
    <citation type="journal article" date="2023" name="Mol. Phylogenet. Evol.">
        <title>Genome-scale phylogeny and comparative genomics of the fungal order Sordariales.</title>
        <authorList>
            <person name="Hensen N."/>
            <person name="Bonometti L."/>
            <person name="Westerberg I."/>
            <person name="Brannstrom I.O."/>
            <person name="Guillou S."/>
            <person name="Cros-Aarteil S."/>
            <person name="Calhoun S."/>
            <person name="Haridas S."/>
            <person name="Kuo A."/>
            <person name="Mondo S."/>
            <person name="Pangilinan J."/>
            <person name="Riley R."/>
            <person name="LaButti K."/>
            <person name="Andreopoulos B."/>
            <person name="Lipzen A."/>
            <person name="Chen C."/>
            <person name="Yan M."/>
            <person name="Daum C."/>
            <person name="Ng V."/>
            <person name="Clum A."/>
            <person name="Steindorff A."/>
            <person name="Ohm R.A."/>
            <person name="Martin F."/>
            <person name="Silar P."/>
            <person name="Natvig D.O."/>
            <person name="Lalanne C."/>
            <person name="Gautier V."/>
            <person name="Ament-Velasquez S.L."/>
            <person name="Kruys A."/>
            <person name="Hutchinson M.I."/>
            <person name="Powell A.J."/>
            <person name="Barry K."/>
            <person name="Miller A.N."/>
            <person name="Grigoriev I.V."/>
            <person name="Debuchy R."/>
            <person name="Gladieux P."/>
            <person name="Hiltunen Thoren M."/>
            <person name="Johannesson H."/>
        </authorList>
    </citation>
    <scope>NUCLEOTIDE SEQUENCE</scope>
    <source>
        <strain evidence="1">CBS 508.74</strain>
    </source>
</reference>
<name>A0AAN6YUV9_9PEZI</name>
<dbReference type="GeneID" id="89937677"/>
<evidence type="ECO:0000313" key="1">
    <source>
        <dbReference type="EMBL" id="KAK4114398.1"/>
    </source>
</evidence>
<reference evidence="1" key="2">
    <citation type="submission" date="2023-05" db="EMBL/GenBank/DDBJ databases">
        <authorList>
            <consortium name="Lawrence Berkeley National Laboratory"/>
            <person name="Steindorff A."/>
            <person name="Hensen N."/>
            <person name="Bonometti L."/>
            <person name="Westerberg I."/>
            <person name="Brannstrom I.O."/>
            <person name="Guillou S."/>
            <person name="Cros-Aarteil S."/>
            <person name="Calhoun S."/>
            <person name="Haridas S."/>
            <person name="Kuo A."/>
            <person name="Mondo S."/>
            <person name="Pangilinan J."/>
            <person name="Riley R."/>
            <person name="Labutti K."/>
            <person name="Andreopoulos B."/>
            <person name="Lipzen A."/>
            <person name="Chen C."/>
            <person name="Yanf M."/>
            <person name="Daum C."/>
            <person name="Ng V."/>
            <person name="Clum A."/>
            <person name="Ohm R."/>
            <person name="Martin F."/>
            <person name="Silar P."/>
            <person name="Natvig D."/>
            <person name="Lalanne C."/>
            <person name="Gautier V."/>
            <person name="Ament-Velasquez S.L."/>
            <person name="Kruys A."/>
            <person name="Hutchinson M.I."/>
            <person name="Powell A.J."/>
            <person name="Barry K."/>
            <person name="Miller A.N."/>
            <person name="Grigoriev I.V."/>
            <person name="Debuchy R."/>
            <person name="Gladieux P."/>
            <person name="Thoren M.H."/>
            <person name="Johannesson H."/>
        </authorList>
    </citation>
    <scope>NUCLEOTIDE SEQUENCE</scope>
    <source>
        <strain evidence="1">CBS 508.74</strain>
    </source>
</reference>
<sequence length="241" mass="27866">MTGRESAGRSLEGLPFEVQRLILGKAPSLDELRTLIRASPQLYRVYVEDRPRILRAFISNLLEDIILDAHAAYVSGEDIFQSNRGHAMLWEFLDDFRQRRDFEAPAALAARLSEKQLIGIIRYHASVIEPLTDRYTAWATATLASPPQELKYELEEWPLTSIRDMDRRRIQRAFYHFQLFCNVSGRRVSHSSGRSSCIHDPSECWRVLTIFPEYQFEAIRCVHTFARMRIMILSTGSDSSL</sequence>
<dbReference type="RefSeq" id="XP_064671968.1">
    <property type="nucleotide sequence ID" value="XM_064813552.1"/>
</dbReference>
<keyword evidence="2" id="KW-1185">Reference proteome</keyword>